<dbReference type="Proteomes" id="UP000521676">
    <property type="component" value="Unassembled WGS sequence"/>
</dbReference>
<name>A0A8T7M5P8_9CHLR</name>
<evidence type="ECO:0000256" key="2">
    <source>
        <dbReference type="ARBA" id="ARBA00023315"/>
    </source>
</evidence>
<dbReference type="CDD" id="cd04301">
    <property type="entry name" value="NAT_SF"/>
    <property type="match status" value="1"/>
</dbReference>
<reference evidence="4 6" key="1">
    <citation type="submission" date="2020-06" db="EMBL/GenBank/DDBJ databases">
        <title>Anoxygenic phototrophic Chloroflexota member uses a Type I reaction center.</title>
        <authorList>
            <person name="Tsuji J.M."/>
            <person name="Shaw N.A."/>
            <person name="Nagashima S."/>
            <person name="Venkiteswaran J."/>
            <person name="Schiff S.L."/>
            <person name="Hanada S."/>
            <person name="Tank M."/>
            <person name="Neufeld J.D."/>
        </authorList>
    </citation>
    <scope>NUCLEOTIDE SEQUENCE [LARGE SCALE GENOMIC DNA]</scope>
    <source>
        <strain evidence="4">L227-S17</strain>
    </source>
</reference>
<dbReference type="GO" id="GO:0016747">
    <property type="term" value="F:acyltransferase activity, transferring groups other than amino-acyl groups"/>
    <property type="evidence" value="ECO:0007669"/>
    <property type="project" value="InterPro"/>
</dbReference>
<dbReference type="InterPro" id="IPR000182">
    <property type="entry name" value="GNAT_dom"/>
</dbReference>
<dbReference type="EMBL" id="JACATZ010000003">
    <property type="protein sequence ID" value="NWJ47312.1"/>
    <property type="molecule type" value="Genomic_DNA"/>
</dbReference>
<evidence type="ECO:0000313" key="5">
    <source>
        <dbReference type="EMBL" id="WJW69230.1"/>
    </source>
</evidence>
<dbReference type="Proteomes" id="UP001431572">
    <property type="component" value="Chromosome 2"/>
</dbReference>
<dbReference type="AlphaFoldDB" id="A0A8T7M5P8"/>
<dbReference type="SUPFAM" id="SSF55729">
    <property type="entry name" value="Acyl-CoA N-acyltransferases (Nat)"/>
    <property type="match status" value="1"/>
</dbReference>
<organism evidence="4 6">
    <name type="scientific">Candidatus Chlorohelix allophototropha</name>
    <dbReference type="NCBI Taxonomy" id="3003348"/>
    <lineage>
        <taxon>Bacteria</taxon>
        <taxon>Bacillati</taxon>
        <taxon>Chloroflexota</taxon>
        <taxon>Chloroflexia</taxon>
        <taxon>Candidatus Chloroheliales</taxon>
        <taxon>Candidatus Chloroheliaceae</taxon>
        <taxon>Candidatus Chlorohelix</taxon>
    </lineage>
</organism>
<dbReference type="PROSITE" id="PS51186">
    <property type="entry name" value="GNAT"/>
    <property type="match status" value="1"/>
</dbReference>
<dbReference type="Pfam" id="PF00583">
    <property type="entry name" value="Acetyltransf_1"/>
    <property type="match status" value="1"/>
</dbReference>
<keyword evidence="1" id="KW-0808">Transferase</keyword>
<evidence type="ECO:0000313" key="6">
    <source>
        <dbReference type="Proteomes" id="UP000521676"/>
    </source>
</evidence>
<reference evidence="5" key="2">
    <citation type="journal article" date="2024" name="Nature">
        <title>Anoxygenic phototroph of the Chloroflexota uses a type I reaction centre.</title>
        <authorList>
            <person name="Tsuji J.M."/>
            <person name="Shaw N.A."/>
            <person name="Nagashima S."/>
            <person name="Venkiteswaran J.J."/>
            <person name="Schiff S.L."/>
            <person name="Watanabe T."/>
            <person name="Fukui M."/>
            <person name="Hanada S."/>
            <person name="Tank M."/>
            <person name="Neufeld J.D."/>
        </authorList>
    </citation>
    <scope>NUCLEOTIDE SEQUENCE</scope>
    <source>
        <strain evidence="5">L227-S17</strain>
    </source>
</reference>
<evidence type="ECO:0000313" key="4">
    <source>
        <dbReference type="EMBL" id="NWJ47312.1"/>
    </source>
</evidence>
<dbReference type="Gene3D" id="3.40.630.30">
    <property type="match status" value="1"/>
</dbReference>
<keyword evidence="2" id="KW-0012">Acyltransferase</keyword>
<gene>
    <name evidence="4" type="ORF">HXX08_15745</name>
    <name evidence="5" type="ORF">OZ401_002830</name>
</gene>
<dbReference type="RefSeq" id="WP_341471115.1">
    <property type="nucleotide sequence ID" value="NZ_CP128400.1"/>
</dbReference>
<dbReference type="EMBL" id="CP128400">
    <property type="protein sequence ID" value="WJW69230.1"/>
    <property type="molecule type" value="Genomic_DNA"/>
</dbReference>
<keyword evidence="7" id="KW-1185">Reference proteome</keyword>
<proteinExistence type="predicted"/>
<dbReference type="PANTHER" id="PTHR43877:SF2">
    <property type="entry name" value="AMINOALKYLPHOSPHONATE N-ACETYLTRANSFERASE-RELATED"/>
    <property type="match status" value="1"/>
</dbReference>
<evidence type="ECO:0000259" key="3">
    <source>
        <dbReference type="PROSITE" id="PS51186"/>
    </source>
</evidence>
<sequence>MMQIRPLDEKDAAAFWALRLRGLQEHPEAFGESYTHALATPLGEIEQRLRPNRDLPDNFILGGFNDRLAGVVGFRCDLAEKAHHKGYIWGMYVAPEARGMGLGKALMQALLDKLKAMLGMAQVALSVTDGNEPALALYRSCGFEAYGVEQLAIKVGNQYYDMVHMVLLLNK</sequence>
<feature type="domain" description="N-acetyltransferase" evidence="3">
    <location>
        <begin position="2"/>
        <end position="170"/>
    </location>
</feature>
<dbReference type="InterPro" id="IPR016181">
    <property type="entry name" value="Acyl_CoA_acyltransferase"/>
</dbReference>
<evidence type="ECO:0000256" key="1">
    <source>
        <dbReference type="ARBA" id="ARBA00022679"/>
    </source>
</evidence>
<dbReference type="PANTHER" id="PTHR43877">
    <property type="entry name" value="AMINOALKYLPHOSPHONATE N-ACETYLTRANSFERASE-RELATED-RELATED"/>
    <property type="match status" value="1"/>
</dbReference>
<protein>
    <submittedName>
        <fullName evidence="4">GNAT family N-acetyltransferase</fullName>
    </submittedName>
</protein>
<evidence type="ECO:0000313" key="7">
    <source>
        <dbReference type="Proteomes" id="UP001431572"/>
    </source>
</evidence>
<dbReference type="InterPro" id="IPR050832">
    <property type="entry name" value="Bact_Acetyltransf"/>
</dbReference>
<accession>A0A8T7M5P8</accession>